<dbReference type="InterPro" id="IPR011990">
    <property type="entry name" value="TPR-like_helical_dom_sf"/>
</dbReference>
<sequence>MLMLQQFPSKPGSLISSSSSSPWFSANNVGIINTQFPLAFSKTPRSTFLRSRKTRGFNNLKHIVPCARIRDHIHISDEKVLKGFEELGDYPFYDDHEEKINQEKESESASALGKCTEMQVLPSKFEFLDPEWLGIRPDPPSWPERDEVSRITIEQKANSLEIPISLRIIKKKLRWKEGFVDAGEYAYCSVKKAFSSLIFIIRELQDHTWTIKENYLYCEDLRGILNKMQGDMNLMFVWLFQQVFSKTPTLMVYTMILLANFSVHSMTIQQPRSYTTQKAIAATMSLVEEEIEEFGRDSELGLWKASRTEGVIYKVLDDQMKQQIVYPESPDINNVEIFRTSLMYQMCVDKEPDNLLLLINYARFLYLVAKDYDRAEELFRRAIQVEPPDAEAFGQYAYFLWLVRNDHWQAEEKYLQALDVDPNNAYHASNYAYFLWTTGAKDTCFPLNYDKVS</sequence>
<dbReference type="EMBL" id="AWWV01008157">
    <property type="protein sequence ID" value="OMO92718.1"/>
    <property type="molecule type" value="Genomic_DNA"/>
</dbReference>
<dbReference type="Gene3D" id="1.25.40.10">
    <property type="entry name" value="Tetratricopeptide repeat domain"/>
    <property type="match status" value="1"/>
</dbReference>
<evidence type="ECO:0000256" key="1">
    <source>
        <dbReference type="PROSITE-ProRule" id="PRU00339"/>
    </source>
</evidence>
<evidence type="ECO:0000313" key="2">
    <source>
        <dbReference type="EMBL" id="OMO92718.1"/>
    </source>
</evidence>
<comment type="caution">
    <text evidence="2">The sequence shown here is derived from an EMBL/GenBank/DDBJ whole genome shotgun (WGS) entry which is preliminary data.</text>
</comment>
<dbReference type="PANTHER" id="PTHR26312:SF176">
    <property type="entry name" value="TETRATRICOPEPTIDE-LIKE HELICAL DOMAIN-CONTAINING PROTEIN-RELATED"/>
    <property type="match status" value="1"/>
</dbReference>
<dbReference type="Gramene" id="OMO92718">
    <property type="protein sequence ID" value="OMO92718"/>
    <property type="gene ID" value="CCACVL1_06772"/>
</dbReference>
<reference evidence="2 3" key="1">
    <citation type="submission" date="2013-09" db="EMBL/GenBank/DDBJ databases">
        <title>Corchorus capsularis genome sequencing.</title>
        <authorList>
            <person name="Alam M."/>
            <person name="Haque M.S."/>
            <person name="Islam M.S."/>
            <person name="Emdad E.M."/>
            <person name="Islam M.M."/>
            <person name="Ahmed B."/>
            <person name="Halim A."/>
            <person name="Hossen Q.M.M."/>
            <person name="Hossain M.Z."/>
            <person name="Ahmed R."/>
            <person name="Khan M.M."/>
            <person name="Islam R."/>
            <person name="Rashid M.M."/>
            <person name="Khan S.A."/>
            <person name="Rahman M.S."/>
            <person name="Alam M."/>
        </authorList>
    </citation>
    <scope>NUCLEOTIDE SEQUENCE [LARGE SCALE GENOMIC DNA]</scope>
    <source>
        <strain evidence="3">cv. CVL-1</strain>
        <tissue evidence="2">Whole seedling</tissue>
    </source>
</reference>
<evidence type="ECO:0000313" key="3">
    <source>
        <dbReference type="Proteomes" id="UP000188268"/>
    </source>
</evidence>
<accession>A0A1R3JD10</accession>
<dbReference type="PROSITE" id="PS50005">
    <property type="entry name" value="TPR"/>
    <property type="match status" value="1"/>
</dbReference>
<name>A0A1R3JD10_COCAP</name>
<organism evidence="2 3">
    <name type="scientific">Corchorus capsularis</name>
    <name type="common">Jute</name>
    <dbReference type="NCBI Taxonomy" id="210143"/>
    <lineage>
        <taxon>Eukaryota</taxon>
        <taxon>Viridiplantae</taxon>
        <taxon>Streptophyta</taxon>
        <taxon>Embryophyta</taxon>
        <taxon>Tracheophyta</taxon>
        <taxon>Spermatophyta</taxon>
        <taxon>Magnoliopsida</taxon>
        <taxon>eudicotyledons</taxon>
        <taxon>Gunneridae</taxon>
        <taxon>Pentapetalae</taxon>
        <taxon>rosids</taxon>
        <taxon>malvids</taxon>
        <taxon>Malvales</taxon>
        <taxon>Malvaceae</taxon>
        <taxon>Grewioideae</taxon>
        <taxon>Apeibeae</taxon>
        <taxon>Corchorus</taxon>
    </lineage>
</organism>
<keyword evidence="1" id="KW-0802">TPR repeat</keyword>
<feature type="repeat" description="TPR" evidence="1">
    <location>
        <begin position="356"/>
        <end position="389"/>
    </location>
</feature>
<dbReference type="PANTHER" id="PTHR26312">
    <property type="entry name" value="TETRATRICOPEPTIDE REPEAT PROTEIN 5"/>
    <property type="match status" value="1"/>
</dbReference>
<proteinExistence type="predicted"/>
<gene>
    <name evidence="2" type="ORF">CCACVL1_06772</name>
</gene>
<keyword evidence="3" id="KW-1185">Reference proteome</keyword>
<protein>
    <submittedName>
        <fullName evidence="2">Tetratricopeptide-like helical</fullName>
    </submittedName>
</protein>
<dbReference type="OrthoDB" id="1924189at2759"/>
<dbReference type="Proteomes" id="UP000188268">
    <property type="component" value="Unassembled WGS sequence"/>
</dbReference>
<dbReference type="AlphaFoldDB" id="A0A1R3JD10"/>
<dbReference type="OMA" id="NNRAEEC"/>
<dbReference type="InterPro" id="IPR019734">
    <property type="entry name" value="TPR_rpt"/>
</dbReference>
<dbReference type="SUPFAM" id="SSF48452">
    <property type="entry name" value="TPR-like"/>
    <property type="match status" value="1"/>
</dbReference>